<accession>A0AAU9V3C3</accession>
<dbReference type="InterPro" id="IPR029034">
    <property type="entry name" value="Cystine-knot_cytokine"/>
</dbReference>
<dbReference type="EMBL" id="CAKOGL010000028">
    <property type="protein sequence ID" value="CAH2105300.1"/>
    <property type="molecule type" value="Genomic_DNA"/>
</dbReference>
<dbReference type="GO" id="GO:0005615">
    <property type="term" value="C:extracellular space"/>
    <property type="evidence" value="ECO:0007669"/>
    <property type="project" value="UniProtKB-ARBA"/>
</dbReference>
<reference evidence="6" key="1">
    <citation type="submission" date="2022-03" db="EMBL/GenBank/DDBJ databases">
        <authorList>
            <person name="Tunstrom K."/>
        </authorList>
    </citation>
    <scope>NUCLEOTIDE SEQUENCE</scope>
</reference>
<proteinExistence type="predicted"/>
<sequence>MSQIHIVITFIYIIHLNVGQVLSTFPPPVVSSSCMNVGICETVENYPTELARKLVKELKDSNALIADDPVISTTQKPRQPIEEEILNIFIYREMHERKRPIEIPLCTSKVEYKHPKCAKTSKNVWKYIINDDDQPIQTFRVEQCKYPRTKCSEKMFFIPNYESVCIQKWILKEMYYIKDDHTIGTDYFKVPSCCACRKFHTNK</sequence>
<keyword evidence="7" id="KW-1185">Reference proteome</keyword>
<keyword evidence="2" id="KW-1015">Disulfide bond</keyword>
<comment type="caution">
    <text evidence="6">The sequence shown here is derived from an EMBL/GenBank/DDBJ whole genome shotgun (WGS) entry which is preliminary data.</text>
</comment>
<evidence type="ECO:0000259" key="5">
    <source>
        <dbReference type="Pfam" id="PF16077"/>
    </source>
</evidence>
<gene>
    <name evidence="6" type="ORF">EEDITHA_LOCUS19577</name>
</gene>
<evidence type="ECO:0000256" key="3">
    <source>
        <dbReference type="ARBA" id="ARBA00023180"/>
    </source>
</evidence>
<organism evidence="6 7">
    <name type="scientific">Euphydryas editha</name>
    <name type="common">Edith's checkerspot</name>
    <dbReference type="NCBI Taxonomy" id="104508"/>
    <lineage>
        <taxon>Eukaryota</taxon>
        <taxon>Metazoa</taxon>
        <taxon>Ecdysozoa</taxon>
        <taxon>Arthropoda</taxon>
        <taxon>Hexapoda</taxon>
        <taxon>Insecta</taxon>
        <taxon>Pterygota</taxon>
        <taxon>Neoptera</taxon>
        <taxon>Endopterygota</taxon>
        <taxon>Lepidoptera</taxon>
        <taxon>Glossata</taxon>
        <taxon>Ditrysia</taxon>
        <taxon>Papilionoidea</taxon>
        <taxon>Nymphalidae</taxon>
        <taxon>Nymphalinae</taxon>
        <taxon>Euphydryas</taxon>
    </lineage>
</organism>
<keyword evidence="1 4" id="KW-0732">Signal</keyword>
<dbReference type="PANTHER" id="PTHR23199">
    <property type="entry name" value="NEUROTROPHIN 1-RELATED"/>
    <property type="match status" value="1"/>
</dbReference>
<dbReference type="GO" id="GO:0005121">
    <property type="term" value="F:Toll binding"/>
    <property type="evidence" value="ECO:0007669"/>
    <property type="project" value="TreeGrafter"/>
</dbReference>
<dbReference type="Gene3D" id="2.10.90.10">
    <property type="entry name" value="Cystine-knot cytokines"/>
    <property type="match status" value="1"/>
</dbReference>
<name>A0AAU9V3C3_EUPED</name>
<dbReference type="SUPFAM" id="SSF57501">
    <property type="entry name" value="Cystine-knot cytokines"/>
    <property type="match status" value="1"/>
</dbReference>
<dbReference type="InterPro" id="IPR032104">
    <property type="entry name" value="Spaetzle"/>
</dbReference>
<feature type="signal peptide" evidence="4">
    <location>
        <begin position="1"/>
        <end position="19"/>
    </location>
</feature>
<dbReference type="Proteomes" id="UP001153954">
    <property type="component" value="Unassembled WGS sequence"/>
</dbReference>
<evidence type="ECO:0000256" key="4">
    <source>
        <dbReference type="SAM" id="SignalP"/>
    </source>
</evidence>
<protein>
    <recommendedName>
        <fullName evidence="5">Spaetzle domain-containing protein</fullName>
    </recommendedName>
</protein>
<evidence type="ECO:0000256" key="2">
    <source>
        <dbReference type="ARBA" id="ARBA00023157"/>
    </source>
</evidence>
<evidence type="ECO:0000313" key="6">
    <source>
        <dbReference type="EMBL" id="CAH2105300.1"/>
    </source>
</evidence>
<dbReference type="GO" id="GO:0008083">
    <property type="term" value="F:growth factor activity"/>
    <property type="evidence" value="ECO:0007669"/>
    <property type="project" value="TreeGrafter"/>
</dbReference>
<keyword evidence="3" id="KW-0325">Glycoprotein</keyword>
<dbReference type="Pfam" id="PF16077">
    <property type="entry name" value="Spaetzle"/>
    <property type="match status" value="1"/>
</dbReference>
<dbReference type="PANTHER" id="PTHR23199:SF12">
    <property type="entry name" value="NEUROTROPHIN 1-RELATED"/>
    <property type="match status" value="1"/>
</dbReference>
<feature type="chain" id="PRO_5043919735" description="Spaetzle domain-containing protein" evidence="4">
    <location>
        <begin position="20"/>
        <end position="203"/>
    </location>
</feature>
<dbReference type="InterPro" id="IPR052444">
    <property type="entry name" value="Spz/Toll_ligand-like"/>
</dbReference>
<dbReference type="GO" id="GO:0045087">
    <property type="term" value="P:innate immune response"/>
    <property type="evidence" value="ECO:0007669"/>
    <property type="project" value="TreeGrafter"/>
</dbReference>
<evidence type="ECO:0000313" key="7">
    <source>
        <dbReference type="Proteomes" id="UP001153954"/>
    </source>
</evidence>
<feature type="domain" description="Spaetzle" evidence="5">
    <location>
        <begin position="104"/>
        <end position="197"/>
    </location>
</feature>
<evidence type="ECO:0000256" key="1">
    <source>
        <dbReference type="ARBA" id="ARBA00022729"/>
    </source>
</evidence>
<dbReference type="AlphaFoldDB" id="A0AAU9V3C3"/>
<dbReference type="GO" id="GO:0021556">
    <property type="term" value="P:central nervous system formation"/>
    <property type="evidence" value="ECO:0007669"/>
    <property type="project" value="TreeGrafter"/>
</dbReference>